<dbReference type="Proteomes" id="UP000311674">
    <property type="component" value="Unassembled WGS sequence"/>
</dbReference>
<accession>A0A0B7LF16</accession>
<dbReference type="RefSeq" id="WP_001813696.1">
    <property type="nucleotide sequence ID" value="NZ_FDFE01000009.1"/>
</dbReference>
<evidence type="ECO:0000313" key="3">
    <source>
        <dbReference type="EMBL" id="VST72401.1"/>
    </source>
</evidence>
<reference evidence="1 4" key="1">
    <citation type="submission" date="2015-03" db="EMBL/GenBank/DDBJ databases">
        <authorList>
            <consortium name="Pathogen Informatics"/>
            <person name="Murphy D."/>
        </authorList>
    </citation>
    <scope>NUCLEOTIDE SEQUENCE [LARGE SCALE GENOMIC DNA]</scope>
    <source>
        <strain evidence="1">SMRU51</strain>
        <strain evidence="4">type strain: N</strain>
    </source>
</reference>
<dbReference type="EMBL" id="CFFA01000024">
    <property type="protein sequence ID" value="CEX66824.1"/>
    <property type="molecule type" value="Genomic_DNA"/>
</dbReference>
<dbReference type="InterPro" id="IPR014825">
    <property type="entry name" value="DNA_alkylation"/>
</dbReference>
<sequence length="80" mass="9313">MSLADLLEELEAAKDSKKARSMEAYMRHQFSFLGIAVPERNKLYKNIFQKRKKQRLSIGILQTLAGKRSLENTNMWLLTI</sequence>
<organism evidence="1 4">
    <name type="scientific">Streptococcus pneumoniae</name>
    <dbReference type="NCBI Taxonomy" id="1313"/>
    <lineage>
        <taxon>Bacteria</taxon>
        <taxon>Bacillati</taxon>
        <taxon>Bacillota</taxon>
        <taxon>Bacilli</taxon>
        <taxon>Lactobacillales</taxon>
        <taxon>Streptococcaceae</taxon>
        <taxon>Streptococcus</taxon>
    </lineage>
</organism>
<evidence type="ECO:0000313" key="6">
    <source>
        <dbReference type="Proteomes" id="UP000405447"/>
    </source>
</evidence>
<dbReference type="Gene3D" id="1.20.1660.10">
    <property type="entry name" value="Hypothetical protein (EF3068)"/>
    <property type="match status" value="1"/>
</dbReference>
<dbReference type="Proteomes" id="UP000405447">
    <property type="component" value="Unassembled WGS sequence"/>
</dbReference>
<dbReference type="EMBL" id="CABCSJ010000006">
    <property type="protein sequence ID" value="VST72401.1"/>
    <property type="molecule type" value="Genomic_DNA"/>
</dbReference>
<protein>
    <submittedName>
        <fullName evidence="1 3">DNA alkylation repair enzyme</fullName>
    </submittedName>
</protein>
<evidence type="ECO:0000313" key="2">
    <source>
        <dbReference type="EMBL" id="VSC25109.1"/>
    </source>
</evidence>
<reference evidence="5 6" key="2">
    <citation type="submission" date="2019-04" db="EMBL/GenBank/DDBJ databases">
        <authorList>
            <consortium name="Pathogen Informatics"/>
        </authorList>
    </citation>
    <scope>NUCLEOTIDE SEQUENCE [LARGE SCALE GENOMIC DNA]</scope>
    <source>
        <strain evidence="2 5">GPSC148</strain>
        <strain evidence="3 6">GPSC535</strain>
    </source>
</reference>
<dbReference type="Proteomes" id="UP000048507">
    <property type="component" value="Unassembled WGS sequence"/>
</dbReference>
<dbReference type="AlphaFoldDB" id="A0A0B7LF16"/>
<dbReference type="SUPFAM" id="SSF48371">
    <property type="entry name" value="ARM repeat"/>
    <property type="match status" value="1"/>
</dbReference>
<gene>
    <name evidence="1" type="ORF">ERS019209_01700</name>
    <name evidence="3" type="ORF">SAMEA3389245_01611</name>
    <name evidence="2" type="ORF">SAMEA3390019_00047</name>
</gene>
<dbReference type="EMBL" id="CABBMN010000001">
    <property type="protein sequence ID" value="VSC25109.1"/>
    <property type="molecule type" value="Genomic_DNA"/>
</dbReference>
<name>A0A0B7LF16_STREE</name>
<evidence type="ECO:0000313" key="5">
    <source>
        <dbReference type="Proteomes" id="UP000311674"/>
    </source>
</evidence>
<dbReference type="InterPro" id="IPR016024">
    <property type="entry name" value="ARM-type_fold"/>
</dbReference>
<dbReference type="Pfam" id="PF08713">
    <property type="entry name" value="DNA_alkylation"/>
    <property type="match status" value="1"/>
</dbReference>
<evidence type="ECO:0000313" key="1">
    <source>
        <dbReference type="EMBL" id="CEX66824.1"/>
    </source>
</evidence>
<proteinExistence type="predicted"/>
<evidence type="ECO:0000313" key="4">
    <source>
        <dbReference type="Proteomes" id="UP000048507"/>
    </source>
</evidence>